<proteinExistence type="predicted"/>
<accession>A0AAW1NGC9</accession>
<dbReference type="AlphaFoldDB" id="A0AAW1NGC9"/>
<gene>
    <name evidence="3" type="ORF">QE152_g165</name>
</gene>
<feature type="coiled-coil region" evidence="1">
    <location>
        <begin position="197"/>
        <end position="228"/>
    </location>
</feature>
<sequence>MLGEDKVAAVETVVGETIQKDQEEFGSTTSLEMPIEVPPVSGMGDLSAIMAMMTQFSKQIAQQAEEARKKTVEEINKKMDDNNEELKKNSEKLNAKMDDNNKRLDNTTRELKKDNEELRRKIDEVSQQTRKDIEAANQEMYKRILKKQDQVQQEFEEFKNKTKREVEESVDFKIQEQTSVLRKEWETWWYDEREEINHEIHRKVDKVQKEVEKNKQEVEKKVEGTNASNKGTHPQEFLEALERHFKIRGTPDDRKLDFAIDQLEGDVSIWAQNKKSKWKNWGDLQRDLLDGRIGVICNETCWKCIGLTTCMEELG</sequence>
<protein>
    <submittedName>
        <fullName evidence="3">Uncharacterized protein</fullName>
    </submittedName>
</protein>
<feature type="region of interest" description="Disordered" evidence="2">
    <location>
        <begin position="77"/>
        <end position="112"/>
    </location>
</feature>
<comment type="caution">
    <text evidence="3">The sequence shown here is derived from an EMBL/GenBank/DDBJ whole genome shotgun (WGS) entry which is preliminary data.</text>
</comment>
<name>A0AAW1NGC9_POPJA</name>
<keyword evidence="1" id="KW-0175">Coiled coil</keyword>
<evidence type="ECO:0000256" key="1">
    <source>
        <dbReference type="SAM" id="Coils"/>
    </source>
</evidence>
<dbReference type="EMBL" id="JASPKY010000001">
    <property type="protein sequence ID" value="KAK9759153.1"/>
    <property type="molecule type" value="Genomic_DNA"/>
</dbReference>
<evidence type="ECO:0000313" key="3">
    <source>
        <dbReference type="EMBL" id="KAK9759153.1"/>
    </source>
</evidence>
<organism evidence="3 4">
    <name type="scientific">Popillia japonica</name>
    <name type="common">Japanese beetle</name>
    <dbReference type="NCBI Taxonomy" id="7064"/>
    <lineage>
        <taxon>Eukaryota</taxon>
        <taxon>Metazoa</taxon>
        <taxon>Ecdysozoa</taxon>
        <taxon>Arthropoda</taxon>
        <taxon>Hexapoda</taxon>
        <taxon>Insecta</taxon>
        <taxon>Pterygota</taxon>
        <taxon>Neoptera</taxon>
        <taxon>Endopterygota</taxon>
        <taxon>Coleoptera</taxon>
        <taxon>Polyphaga</taxon>
        <taxon>Scarabaeiformia</taxon>
        <taxon>Scarabaeidae</taxon>
        <taxon>Rutelinae</taxon>
        <taxon>Popillia</taxon>
    </lineage>
</organism>
<reference evidence="3 4" key="1">
    <citation type="journal article" date="2024" name="BMC Genomics">
        <title>De novo assembly and annotation of Popillia japonica's genome with initial clues to its potential as an invasive pest.</title>
        <authorList>
            <person name="Cucini C."/>
            <person name="Boschi S."/>
            <person name="Funari R."/>
            <person name="Cardaioli E."/>
            <person name="Iannotti N."/>
            <person name="Marturano G."/>
            <person name="Paoli F."/>
            <person name="Bruttini M."/>
            <person name="Carapelli A."/>
            <person name="Frati F."/>
            <person name="Nardi F."/>
        </authorList>
    </citation>
    <scope>NUCLEOTIDE SEQUENCE [LARGE SCALE GENOMIC DNA]</scope>
    <source>
        <strain evidence="3">DMR45628</strain>
    </source>
</reference>
<evidence type="ECO:0000313" key="4">
    <source>
        <dbReference type="Proteomes" id="UP001458880"/>
    </source>
</evidence>
<keyword evidence="4" id="KW-1185">Reference proteome</keyword>
<evidence type="ECO:0000256" key="2">
    <source>
        <dbReference type="SAM" id="MobiDB-lite"/>
    </source>
</evidence>
<dbReference type="Proteomes" id="UP001458880">
    <property type="component" value="Unassembled WGS sequence"/>
</dbReference>